<reference evidence="8" key="1">
    <citation type="submission" date="2022-08" db="EMBL/GenBank/DDBJ databases">
        <title>Alicyclobacillus dauci DSM2870, complete genome.</title>
        <authorList>
            <person name="Wang Q."/>
            <person name="Cai R."/>
            <person name="Wang Z."/>
        </authorList>
    </citation>
    <scope>NUCLEOTIDE SEQUENCE</scope>
    <source>
        <strain evidence="8">DSM 28700</strain>
    </source>
</reference>
<feature type="transmembrane region" description="Helical" evidence="6">
    <location>
        <begin position="228"/>
        <end position="256"/>
    </location>
</feature>
<dbReference type="InterPro" id="IPR051449">
    <property type="entry name" value="ABC-2_transporter_component"/>
</dbReference>
<dbReference type="RefSeq" id="WP_268045787.1">
    <property type="nucleotide sequence ID" value="NZ_CP104064.1"/>
</dbReference>
<dbReference type="InterPro" id="IPR013525">
    <property type="entry name" value="ABC2_TM"/>
</dbReference>
<feature type="transmembrane region" description="Helical" evidence="6">
    <location>
        <begin position="339"/>
        <end position="368"/>
    </location>
</feature>
<evidence type="ECO:0000256" key="5">
    <source>
        <dbReference type="ARBA" id="ARBA00023136"/>
    </source>
</evidence>
<evidence type="ECO:0000259" key="7">
    <source>
        <dbReference type="Pfam" id="PF12698"/>
    </source>
</evidence>
<keyword evidence="9" id="KW-1185">Reference proteome</keyword>
<evidence type="ECO:0000313" key="8">
    <source>
        <dbReference type="EMBL" id="WAH38224.1"/>
    </source>
</evidence>
<keyword evidence="2" id="KW-1003">Cell membrane</keyword>
<evidence type="ECO:0000313" key="9">
    <source>
        <dbReference type="Proteomes" id="UP001164803"/>
    </source>
</evidence>
<dbReference type="PANTHER" id="PTHR30294">
    <property type="entry name" value="MEMBRANE COMPONENT OF ABC TRANSPORTER YHHJ-RELATED"/>
    <property type="match status" value="1"/>
</dbReference>
<organism evidence="8 9">
    <name type="scientific">Alicyclobacillus dauci</name>
    <dbReference type="NCBI Taxonomy" id="1475485"/>
    <lineage>
        <taxon>Bacteria</taxon>
        <taxon>Bacillati</taxon>
        <taxon>Bacillota</taxon>
        <taxon>Bacilli</taxon>
        <taxon>Bacillales</taxon>
        <taxon>Alicyclobacillaceae</taxon>
        <taxon>Alicyclobacillus</taxon>
    </lineage>
</organism>
<gene>
    <name evidence="8" type="ORF">NZD86_07015</name>
</gene>
<feature type="transmembrane region" description="Helical" evidence="6">
    <location>
        <begin position="23"/>
        <end position="46"/>
    </location>
</feature>
<feature type="domain" description="ABC-2 type transporter transmembrane" evidence="7">
    <location>
        <begin position="23"/>
        <end position="370"/>
    </location>
</feature>
<feature type="transmembrane region" description="Helical" evidence="6">
    <location>
        <begin position="186"/>
        <end position="207"/>
    </location>
</feature>
<evidence type="ECO:0000256" key="4">
    <source>
        <dbReference type="ARBA" id="ARBA00022989"/>
    </source>
</evidence>
<name>A0ABY6Z5R5_9BACL</name>
<dbReference type="Pfam" id="PF12698">
    <property type="entry name" value="ABC2_membrane_3"/>
    <property type="match status" value="1"/>
</dbReference>
<evidence type="ECO:0000256" key="6">
    <source>
        <dbReference type="SAM" id="Phobius"/>
    </source>
</evidence>
<dbReference type="PANTHER" id="PTHR30294:SF29">
    <property type="entry name" value="MULTIDRUG ABC TRANSPORTER PERMEASE YBHS-RELATED"/>
    <property type="match status" value="1"/>
</dbReference>
<protein>
    <submittedName>
        <fullName evidence="8">ABC transporter permease</fullName>
    </submittedName>
</protein>
<feature type="transmembrane region" description="Helical" evidence="6">
    <location>
        <begin position="301"/>
        <end position="319"/>
    </location>
</feature>
<sequence length="384" mass="40739">MTGQLMLKMAQANLLTLLRDRKALIMLLAIPVLITAVLSFALGNVFGSNPRIPSFPVAVYNEDSGSLGTGLVRVLRSQSGQMTVHVEDSLAGARADTTTDKANVVVWIGRNYTQQIESGHKATVDVESTSAHSVQRSVVQSIVQSYGQEFADKAYTAGQLPGSKATIESANIQSRTTSLHPVTTGAYYAIGMMVMFMLTNAINRAGAMVRDKRSDLYRRMMASPASRYAIAGGHLVSNFVILALYGAVLLLCYRFILNIHLGPIDQTAMILVAYSLALSGISVALGSWISNIRIMDSLGQIGSQVACILGGSFWPLYGMPKGIQVIAHGLPNGEVLTALVNSIIGINSAGLLTPVLYLVCLGVICGLLGSLRYGRSIETGGAAG</sequence>
<keyword evidence="5 6" id="KW-0472">Membrane</keyword>
<dbReference type="Proteomes" id="UP001164803">
    <property type="component" value="Chromosome"/>
</dbReference>
<keyword evidence="3 6" id="KW-0812">Transmembrane</keyword>
<evidence type="ECO:0000256" key="3">
    <source>
        <dbReference type="ARBA" id="ARBA00022692"/>
    </source>
</evidence>
<feature type="transmembrane region" description="Helical" evidence="6">
    <location>
        <begin position="268"/>
        <end position="289"/>
    </location>
</feature>
<comment type="subcellular location">
    <subcellularLocation>
        <location evidence="1">Cell membrane</location>
        <topology evidence="1">Multi-pass membrane protein</topology>
    </subcellularLocation>
</comment>
<accession>A0ABY6Z5R5</accession>
<proteinExistence type="predicted"/>
<evidence type="ECO:0000256" key="2">
    <source>
        <dbReference type="ARBA" id="ARBA00022475"/>
    </source>
</evidence>
<keyword evidence="4 6" id="KW-1133">Transmembrane helix</keyword>
<evidence type="ECO:0000256" key="1">
    <source>
        <dbReference type="ARBA" id="ARBA00004651"/>
    </source>
</evidence>
<dbReference type="Gene3D" id="3.40.1710.10">
    <property type="entry name" value="abc type-2 transporter like domain"/>
    <property type="match status" value="1"/>
</dbReference>
<dbReference type="EMBL" id="CP104064">
    <property type="protein sequence ID" value="WAH38224.1"/>
    <property type="molecule type" value="Genomic_DNA"/>
</dbReference>